<feature type="non-terminal residue" evidence="3">
    <location>
        <position position="1"/>
    </location>
</feature>
<evidence type="ECO:0000256" key="1">
    <source>
        <dbReference type="SAM" id="MobiDB-lite"/>
    </source>
</evidence>
<dbReference type="Pfam" id="PF02338">
    <property type="entry name" value="OTU"/>
    <property type="match status" value="1"/>
</dbReference>
<evidence type="ECO:0000313" key="4">
    <source>
        <dbReference type="Proteomes" id="UP001174909"/>
    </source>
</evidence>
<feature type="region of interest" description="Disordered" evidence="1">
    <location>
        <begin position="1"/>
        <end position="24"/>
    </location>
</feature>
<dbReference type="InterPro" id="IPR003323">
    <property type="entry name" value="OTU_dom"/>
</dbReference>
<dbReference type="GO" id="GO:0004843">
    <property type="term" value="F:cysteine-type deubiquitinase activity"/>
    <property type="evidence" value="ECO:0007669"/>
    <property type="project" value="TreeGrafter"/>
</dbReference>
<proteinExistence type="predicted"/>
<dbReference type="PANTHER" id="PTHR12419">
    <property type="entry name" value="OTU DOMAIN CONTAINING PROTEIN"/>
    <property type="match status" value="1"/>
</dbReference>
<gene>
    <name evidence="3" type="ORF">GBAR_LOCUS8578</name>
</gene>
<dbReference type="Proteomes" id="UP001174909">
    <property type="component" value="Unassembled WGS sequence"/>
</dbReference>
<reference evidence="3" key="1">
    <citation type="submission" date="2023-03" db="EMBL/GenBank/DDBJ databases">
        <authorList>
            <person name="Steffen K."/>
            <person name="Cardenas P."/>
        </authorList>
    </citation>
    <scope>NUCLEOTIDE SEQUENCE</scope>
</reference>
<accession>A0AA35WGK2</accession>
<dbReference type="SUPFAM" id="SSF54001">
    <property type="entry name" value="Cysteine proteinases"/>
    <property type="match status" value="1"/>
</dbReference>
<dbReference type="Gene3D" id="3.90.70.80">
    <property type="match status" value="1"/>
</dbReference>
<dbReference type="InterPro" id="IPR050704">
    <property type="entry name" value="Peptidase_C85-like"/>
</dbReference>
<evidence type="ECO:0000313" key="3">
    <source>
        <dbReference type="EMBL" id="CAI8013555.1"/>
    </source>
</evidence>
<organism evidence="3 4">
    <name type="scientific">Geodia barretti</name>
    <name type="common">Barrett's horny sponge</name>
    <dbReference type="NCBI Taxonomy" id="519541"/>
    <lineage>
        <taxon>Eukaryota</taxon>
        <taxon>Metazoa</taxon>
        <taxon>Porifera</taxon>
        <taxon>Demospongiae</taxon>
        <taxon>Heteroscleromorpha</taxon>
        <taxon>Tetractinellida</taxon>
        <taxon>Astrophorina</taxon>
        <taxon>Geodiidae</taxon>
        <taxon>Geodia</taxon>
    </lineage>
</organism>
<evidence type="ECO:0000259" key="2">
    <source>
        <dbReference type="PROSITE" id="PS50802"/>
    </source>
</evidence>
<dbReference type="AlphaFoldDB" id="A0AA35WGK2"/>
<dbReference type="EMBL" id="CASHTH010001275">
    <property type="protein sequence ID" value="CAI8013555.1"/>
    <property type="molecule type" value="Genomic_DNA"/>
</dbReference>
<comment type="caution">
    <text evidence="3">The sequence shown here is derived from an EMBL/GenBank/DDBJ whole genome shotgun (WGS) entry which is preliminary data.</text>
</comment>
<sequence>TGVDKTVSPSAKKVKVNPTSTRDNEDCVITGTETPAATPFNFHSVDVQWQQSACQELGLQYCTQTPVRPGGPTVPLTRPDMRSVRRVQGDGNCLFRALSYILTGSEDQHIGVRHAILDHMTNNAQYFLGHHLVGYDSIQSYIASTGMDQDGTWGTDIEMLSLAHLLQTPVFSYSQQHGQWQRYSPHDVDRQLMDDIHQRSMYLLHTGNHFNVVGSIRKS</sequence>
<feature type="domain" description="OTU" evidence="2">
    <location>
        <begin position="82"/>
        <end position="216"/>
    </location>
</feature>
<name>A0AA35WGK2_GEOBA</name>
<dbReference type="PANTHER" id="PTHR12419:SF7">
    <property type="entry name" value="OTU DOMAIN-CONTAINING PROTEIN 3"/>
    <property type="match status" value="1"/>
</dbReference>
<dbReference type="PROSITE" id="PS50802">
    <property type="entry name" value="OTU"/>
    <property type="match status" value="1"/>
</dbReference>
<dbReference type="GO" id="GO:0016579">
    <property type="term" value="P:protein deubiquitination"/>
    <property type="evidence" value="ECO:0007669"/>
    <property type="project" value="TreeGrafter"/>
</dbReference>
<protein>
    <submittedName>
        <fullName evidence="3">OVARIAN TUMOR DOMAIN-containing deubiquitinating enzyme 7</fullName>
    </submittedName>
</protein>
<dbReference type="InterPro" id="IPR038765">
    <property type="entry name" value="Papain-like_cys_pep_sf"/>
</dbReference>
<dbReference type="CDD" id="cd22755">
    <property type="entry name" value="OTU_CeDUB-like"/>
    <property type="match status" value="1"/>
</dbReference>
<keyword evidence="4" id="KW-1185">Reference proteome</keyword>